<evidence type="ECO:0000256" key="13">
    <source>
        <dbReference type="ARBA" id="ARBA00023152"/>
    </source>
</evidence>
<dbReference type="Gene3D" id="2.40.33.10">
    <property type="entry name" value="PK beta-barrel domain-like"/>
    <property type="match status" value="1"/>
</dbReference>
<dbReference type="SUPFAM" id="SSF52935">
    <property type="entry name" value="PK C-terminal domain-like"/>
    <property type="match status" value="1"/>
</dbReference>
<dbReference type="NCBIfam" id="TIGR01064">
    <property type="entry name" value="pyruv_kin"/>
    <property type="match status" value="1"/>
</dbReference>
<dbReference type="SUPFAM" id="SSF54862">
    <property type="entry name" value="4Fe-4S ferredoxins"/>
    <property type="match status" value="1"/>
</dbReference>
<evidence type="ECO:0000256" key="6">
    <source>
        <dbReference type="ARBA" id="ARBA00022723"/>
    </source>
</evidence>
<dbReference type="NCBIfam" id="NF004491">
    <property type="entry name" value="PRK05826.1"/>
    <property type="match status" value="1"/>
</dbReference>
<feature type="domain" description="4Fe-4S ferredoxin-type" evidence="17">
    <location>
        <begin position="500"/>
        <end position="529"/>
    </location>
</feature>
<keyword evidence="9" id="KW-0067">ATP-binding</keyword>
<dbReference type="PROSITE" id="PS51379">
    <property type="entry name" value="4FE4S_FER_2"/>
    <property type="match status" value="2"/>
</dbReference>
<reference evidence="19" key="1">
    <citation type="journal article" date="2019" name="Int. J. Syst. Evol. Microbiol.">
        <title>Halobacteriovorax valvorus sp. nov., a novel prokaryotic predator isolated from coastal seawater of China.</title>
        <authorList>
            <person name="Chen M.-X."/>
        </authorList>
    </citation>
    <scope>NUCLEOTIDE SEQUENCE [LARGE SCALE GENOMIC DNA]</scope>
    <source>
        <strain evidence="19">BL9</strain>
    </source>
</reference>
<dbReference type="RefSeq" id="WP_114706417.1">
    <property type="nucleotide sequence ID" value="NZ_QDKL01000002.1"/>
</dbReference>
<dbReference type="InterPro" id="IPR017896">
    <property type="entry name" value="4Fe4S_Fe-S-bd"/>
</dbReference>
<dbReference type="SUPFAM" id="SSF50800">
    <property type="entry name" value="PK beta-barrel domain-like"/>
    <property type="match status" value="1"/>
</dbReference>
<evidence type="ECO:0000313" key="18">
    <source>
        <dbReference type="EMBL" id="RZF21350.1"/>
    </source>
</evidence>
<dbReference type="PRINTS" id="PR01050">
    <property type="entry name" value="PYRUVTKNASE"/>
</dbReference>
<evidence type="ECO:0000313" key="19">
    <source>
        <dbReference type="Proteomes" id="UP000443582"/>
    </source>
</evidence>
<dbReference type="Gene3D" id="3.30.70.20">
    <property type="match status" value="1"/>
</dbReference>
<keyword evidence="7" id="KW-0547">Nucleotide-binding</keyword>
<dbReference type="InterPro" id="IPR001697">
    <property type="entry name" value="Pyr_Knase"/>
</dbReference>
<keyword evidence="14 18" id="KW-0670">Pyruvate</keyword>
<dbReference type="InterPro" id="IPR011037">
    <property type="entry name" value="Pyrv_Knase-like_insert_dom_sf"/>
</dbReference>
<dbReference type="InterPro" id="IPR036918">
    <property type="entry name" value="Pyrv_Knase_C_sf"/>
</dbReference>
<dbReference type="InterPro" id="IPR015795">
    <property type="entry name" value="Pyrv_Knase_C"/>
</dbReference>
<dbReference type="InterPro" id="IPR015813">
    <property type="entry name" value="Pyrv/PenolPyrv_kinase-like_dom"/>
</dbReference>
<evidence type="ECO:0000256" key="16">
    <source>
        <dbReference type="RuleBase" id="RU000504"/>
    </source>
</evidence>
<keyword evidence="12" id="KW-0411">Iron-sulfur</keyword>
<keyword evidence="6" id="KW-0479">Metal-binding</keyword>
<comment type="cofactor">
    <cofactor evidence="1">
        <name>K(+)</name>
        <dbReference type="ChEBI" id="CHEBI:29103"/>
    </cofactor>
</comment>
<evidence type="ECO:0000259" key="17">
    <source>
        <dbReference type="PROSITE" id="PS51379"/>
    </source>
</evidence>
<dbReference type="PROSITE" id="PS00198">
    <property type="entry name" value="4FE4S_FER_1"/>
    <property type="match status" value="1"/>
</dbReference>
<comment type="pathway">
    <text evidence="2 16">Carbohydrate degradation; glycolysis; pyruvate from D-glyceraldehyde 3-phosphate: step 5/5.</text>
</comment>
<dbReference type="InterPro" id="IPR015793">
    <property type="entry name" value="Pyrv_Knase_brl"/>
</dbReference>
<name>A0ABY0IFS1_9BACT</name>
<dbReference type="EC" id="2.7.1.40" evidence="4 15"/>
<dbReference type="Gene3D" id="3.20.20.60">
    <property type="entry name" value="Phosphoenolpyruvate-binding domains"/>
    <property type="match status" value="1"/>
</dbReference>
<dbReference type="Proteomes" id="UP000443582">
    <property type="component" value="Unassembled WGS sequence"/>
</dbReference>
<evidence type="ECO:0000256" key="14">
    <source>
        <dbReference type="ARBA" id="ARBA00023317"/>
    </source>
</evidence>
<evidence type="ECO:0000256" key="2">
    <source>
        <dbReference type="ARBA" id="ARBA00004997"/>
    </source>
</evidence>
<evidence type="ECO:0000256" key="1">
    <source>
        <dbReference type="ARBA" id="ARBA00001958"/>
    </source>
</evidence>
<keyword evidence="19" id="KW-1185">Reference proteome</keyword>
<keyword evidence="11" id="KW-0408">Iron</keyword>
<dbReference type="NCBIfam" id="NF004978">
    <property type="entry name" value="PRK06354.1"/>
    <property type="match status" value="1"/>
</dbReference>
<accession>A0ABY0IFS1</accession>
<evidence type="ECO:0000256" key="4">
    <source>
        <dbReference type="ARBA" id="ARBA00012142"/>
    </source>
</evidence>
<evidence type="ECO:0000256" key="5">
    <source>
        <dbReference type="ARBA" id="ARBA00022679"/>
    </source>
</evidence>
<dbReference type="PROSITE" id="PS00110">
    <property type="entry name" value="PYRUVATE_KINASE"/>
    <property type="match status" value="1"/>
</dbReference>
<keyword evidence="13 16" id="KW-0324">Glycolysis</keyword>
<evidence type="ECO:0000256" key="8">
    <source>
        <dbReference type="ARBA" id="ARBA00022777"/>
    </source>
</evidence>
<dbReference type="InterPro" id="IPR040442">
    <property type="entry name" value="Pyrv_kinase-like_dom_sf"/>
</dbReference>
<proteinExistence type="inferred from homology"/>
<protein>
    <recommendedName>
        <fullName evidence="4 15">Pyruvate kinase</fullName>
        <ecNumber evidence="4 15">2.7.1.40</ecNumber>
    </recommendedName>
</protein>
<dbReference type="SUPFAM" id="SSF51621">
    <property type="entry name" value="Phosphoenolpyruvate/pyruvate domain"/>
    <property type="match status" value="1"/>
</dbReference>
<dbReference type="PANTHER" id="PTHR11817">
    <property type="entry name" value="PYRUVATE KINASE"/>
    <property type="match status" value="1"/>
</dbReference>
<evidence type="ECO:0000256" key="15">
    <source>
        <dbReference type="NCBIfam" id="TIGR01064"/>
    </source>
</evidence>
<dbReference type="GO" id="GO:0016301">
    <property type="term" value="F:kinase activity"/>
    <property type="evidence" value="ECO:0007669"/>
    <property type="project" value="UniProtKB-KW"/>
</dbReference>
<evidence type="ECO:0000256" key="10">
    <source>
        <dbReference type="ARBA" id="ARBA00022842"/>
    </source>
</evidence>
<organism evidence="18 19">
    <name type="scientific">Halobacteriovorax vibrionivorans</name>
    <dbReference type="NCBI Taxonomy" id="2152716"/>
    <lineage>
        <taxon>Bacteria</taxon>
        <taxon>Pseudomonadati</taxon>
        <taxon>Bdellovibrionota</taxon>
        <taxon>Bacteriovoracia</taxon>
        <taxon>Bacteriovoracales</taxon>
        <taxon>Halobacteriovoraceae</taxon>
        <taxon>Halobacteriovorax</taxon>
    </lineage>
</organism>
<keyword evidence="10 16" id="KW-0460">Magnesium</keyword>
<comment type="caution">
    <text evidence="18">The sequence shown here is derived from an EMBL/GenBank/DDBJ whole genome shotgun (WGS) entry which is preliminary data.</text>
</comment>
<comment type="similarity">
    <text evidence="3 16">Belongs to the pyruvate kinase family.</text>
</comment>
<dbReference type="GO" id="GO:0004743">
    <property type="term" value="F:pyruvate kinase activity"/>
    <property type="evidence" value="ECO:0007669"/>
    <property type="project" value="UniProtKB-EC"/>
</dbReference>
<comment type="catalytic activity">
    <reaction evidence="16">
        <text>pyruvate + ATP = phosphoenolpyruvate + ADP + H(+)</text>
        <dbReference type="Rhea" id="RHEA:18157"/>
        <dbReference type="ChEBI" id="CHEBI:15361"/>
        <dbReference type="ChEBI" id="CHEBI:15378"/>
        <dbReference type="ChEBI" id="CHEBI:30616"/>
        <dbReference type="ChEBI" id="CHEBI:58702"/>
        <dbReference type="ChEBI" id="CHEBI:456216"/>
        <dbReference type="EC" id="2.7.1.40"/>
    </reaction>
</comment>
<evidence type="ECO:0000256" key="11">
    <source>
        <dbReference type="ARBA" id="ARBA00023004"/>
    </source>
</evidence>
<feature type="domain" description="4Fe-4S ferredoxin-type" evidence="17">
    <location>
        <begin position="531"/>
        <end position="563"/>
    </location>
</feature>
<evidence type="ECO:0000256" key="3">
    <source>
        <dbReference type="ARBA" id="ARBA00008663"/>
    </source>
</evidence>
<dbReference type="Pfam" id="PF00224">
    <property type="entry name" value="PK"/>
    <property type="match status" value="1"/>
</dbReference>
<dbReference type="InterPro" id="IPR015806">
    <property type="entry name" value="Pyrv_Knase_insert_dom_sf"/>
</dbReference>
<keyword evidence="5 16" id="KW-0808">Transferase</keyword>
<dbReference type="InterPro" id="IPR017900">
    <property type="entry name" value="4Fe4S_Fe_S_CS"/>
</dbReference>
<sequence length="564" mass="62758">MGMGRVRRAKIVATLGPSSNTVEMIEKLIKAGINVARVNMSHGTHEAHAQLISNIRQASKNLGREIAILIDLQGPKIRTDKLPNGLQLEKGQTWVIGPSSKQEDYPEYKDCYIPTIYEKLVDDCHDGARILFDDGKLIAKATTRDRDVYKIEVIVGGELKSNKGINLPDCEVSAPAFTEKDEADLMFALKHNIDYIALSFVRKKEDIQTVKALLHKLKVRVPIVSKIEKPQALDNIEEILDITDVIMVARGDMGVEVGNHLVPSIQKELIQKCNDRMIPVITATQMLESMTDAPTPTRAEASDVANAIWDGTDAVMLSGESASGMYPVETVTMMSNIIYEAEKTPKERPLLRNIDLSSVNSSVMVAASMIAEKVEAKRILAVTEGGNSCRKVSMFRPQTPVAGVTHNLRTARRICLYWGVYPYLVEEEVQDTGSYVKYIVNHAKEKMGLFNGDKIVVTLGDGKIFSKGYSNSVKVEIIKQAKHHEESGEEPFDIAEDKKKRILLDHNICSTCQNCVSICPHEIWQADKKTKLTKLNKDNIKHCTLDYECIRVCPTGAIEIIEKS</sequence>
<dbReference type="InterPro" id="IPR018209">
    <property type="entry name" value="Pyrv_Knase_AS"/>
</dbReference>
<keyword evidence="8 16" id="KW-0418">Kinase</keyword>
<dbReference type="EMBL" id="QDKL01000002">
    <property type="protein sequence ID" value="RZF21350.1"/>
    <property type="molecule type" value="Genomic_DNA"/>
</dbReference>
<dbReference type="Pfam" id="PF02887">
    <property type="entry name" value="PK_C"/>
    <property type="match status" value="1"/>
</dbReference>
<gene>
    <name evidence="18" type="primary">pyk</name>
    <name evidence="18" type="ORF">DAY19_06600</name>
</gene>
<evidence type="ECO:0000256" key="12">
    <source>
        <dbReference type="ARBA" id="ARBA00023014"/>
    </source>
</evidence>
<dbReference type="Gene3D" id="3.40.1380.20">
    <property type="entry name" value="Pyruvate kinase, C-terminal domain"/>
    <property type="match status" value="1"/>
</dbReference>
<evidence type="ECO:0000256" key="9">
    <source>
        <dbReference type="ARBA" id="ARBA00022840"/>
    </source>
</evidence>
<evidence type="ECO:0000256" key="7">
    <source>
        <dbReference type="ARBA" id="ARBA00022741"/>
    </source>
</evidence>